<gene>
    <name evidence="2" type="ORF">PoB_001614300</name>
</gene>
<dbReference type="Pfam" id="PF00022">
    <property type="entry name" value="Actin"/>
    <property type="match status" value="1"/>
</dbReference>
<name>A0AAV3Z4R9_9GAST</name>
<evidence type="ECO:0000313" key="2">
    <source>
        <dbReference type="EMBL" id="GFN89637.1"/>
    </source>
</evidence>
<sequence length="144" mass="16190">MCADVSRTIVLDNGSGLLKAGFAGEDAPRAVFPCIVGKPHLKNQKKFTSYYGDCFTLRGDGFSTRKVSGQKLGHVIMYKFQGFWSRKVRPKALARMTTYVRIALSSSTTRSRCNLRVTSAFQRPPRHYTCRLIGPRILADYVYS</sequence>
<keyword evidence="3" id="KW-1185">Reference proteome</keyword>
<proteinExistence type="predicted"/>
<dbReference type="Proteomes" id="UP000735302">
    <property type="component" value="Unassembled WGS sequence"/>
</dbReference>
<dbReference type="SUPFAM" id="SSF53067">
    <property type="entry name" value="Actin-like ATPase domain"/>
    <property type="match status" value="1"/>
</dbReference>
<evidence type="ECO:0000256" key="1">
    <source>
        <dbReference type="ARBA" id="ARBA00003520"/>
    </source>
</evidence>
<accession>A0AAV3Z4R9</accession>
<dbReference type="EMBL" id="BLXT01001944">
    <property type="protein sequence ID" value="GFN89637.1"/>
    <property type="molecule type" value="Genomic_DNA"/>
</dbReference>
<organism evidence="2 3">
    <name type="scientific">Plakobranchus ocellatus</name>
    <dbReference type="NCBI Taxonomy" id="259542"/>
    <lineage>
        <taxon>Eukaryota</taxon>
        <taxon>Metazoa</taxon>
        <taxon>Spiralia</taxon>
        <taxon>Lophotrochozoa</taxon>
        <taxon>Mollusca</taxon>
        <taxon>Gastropoda</taxon>
        <taxon>Heterobranchia</taxon>
        <taxon>Euthyneura</taxon>
        <taxon>Panpulmonata</taxon>
        <taxon>Sacoglossa</taxon>
        <taxon>Placobranchoidea</taxon>
        <taxon>Plakobranchidae</taxon>
        <taxon>Plakobranchus</taxon>
    </lineage>
</organism>
<comment type="caution">
    <text evidence="2">The sequence shown here is derived from an EMBL/GenBank/DDBJ whole genome shotgun (WGS) entry which is preliminary data.</text>
</comment>
<dbReference type="InterPro" id="IPR043129">
    <property type="entry name" value="ATPase_NBD"/>
</dbReference>
<dbReference type="InterPro" id="IPR004000">
    <property type="entry name" value="Actin"/>
</dbReference>
<evidence type="ECO:0000313" key="3">
    <source>
        <dbReference type="Proteomes" id="UP000735302"/>
    </source>
</evidence>
<reference evidence="2 3" key="1">
    <citation type="journal article" date="2021" name="Elife">
        <title>Chloroplast acquisition without the gene transfer in kleptoplastic sea slugs, Plakobranchus ocellatus.</title>
        <authorList>
            <person name="Maeda T."/>
            <person name="Takahashi S."/>
            <person name="Yoshida T."/>
            <person name="Shimamura S."/>
            <person name="Takaki Y."/>
            <person name="Nagai Y."/>
            <person name="Toyoda A."/>
            <person name="Suzuki Y."/>
            <person name="Arimoto A."/>
            <person name="Ishii H."/>
            <person name="Satoh N."/>
            <person name="Nishiyama T."/>
            <person name="Hasebe M."/>
            <person name="Maruyama T."/>
            <person name="Minagawa J."/>
            <person name="Obokata J."/>
            <person name="Shigenobu S."/>
        </authorList>
    </citation>
    <scope>NUCLEOTIDE SEQUENCE [LARGE SCALE GENOMIC DNA]</scope>
</reference>
<dbReference type="AlphaFoldDB" id="A0AAV3Z4R9"/>
<protein>
    <submittedName>
        <fullName evidence="2">Actin</fullName>
    </submittedName>
</protein>
<dbReference type="Gene3D" id="3.30.420.40">
    <property type="match status" value="1"/>
</dbReference>
<comment type="function">
    <text evidence="1">Actins are highly conserved proteins that are involved in various types of cell motility and are ubiquitously expressed in all eukaryotic cells.</text>
</comment>